<gene>
    <name evidence="4" type="primary">Mroh7</name>
    <name evidence="4" type="ORF">CHATOR_R04606</name>
</gene>
<feature type="non-terminal residue" evidence="4">
    <location>
        <position position="864"/>
    </location>
</feature>
<evidence type="ECO:0000313" key="4">
    <source>
        <dbReference type="EMBL" id="NXK50632.1"/>
    </source>
</evidence>
<dbReference type="EMBL" id="VXAL01010379">
    <property type="protein sequence ID" value="NXK50632.1"/>
    <property type="molecule type" value="Genomic_DNA"/>
</dbReference>
<sequence>WMAGRPPCHPRMAWLEEAGASLASRPQLGLHEECEAQPLQSPSGSEVGLSASAVAWLEEEEPLSFIRTCCTRRPKGEVQKLRFLASVCAVCGAALADRAVRIAVYFCQPEVAQSIEGHRVGQTVGQRVPQGIPHLSPLSPCSRAGLLPQDRKNGLLRACLCSIFHLPHHEDTRDVDAYLYFKTMAALDSLLQVLVCSAGASGLLELQDILKLLLPFTQHQLEAVEERAMAQIARLAAFISTCSLPQVCSCFAGDMVLRHRCPEKHRFAMLGRLAGYLLLCCTSKNEGSSHEAAEAVRQLYTFIAQQRSTWPWELDAEQPQLWEHWRAQLSLGLSQDSSTSKIFMMFMKYLQCSERVDVFLTAIESMGTLNPCSTELAAHMVDALTAETDFLPGQVLNIVRAIYRTLPSIGATLALESLDRALLVLASKHPREMVASLLQCSPTCTSVAVTMWRAMLSKPPATEKVLRELLGVLVNQSGHKTSTSIGDHPRILALAAARPIHELLLLPTCLKEVKAIFPQLFLALLFQVSFITELTLQEVHIFWKKHQQDMLSPISCAVQSMKVLLRTMDLESQVLAIEAQGGWEALLSTETHFWGVQVVAREMMELPRALRATIICHLAELLSMEDSSWEMVAMVFLVKMLECTDLGDELDCAVSLFATYLRSPCLGMQGLVLRAILGLTERPDVARKMLVLLPCIIEQLQGTDSDTRAVALPVLSTMLRLLEGRTLSLTALELASNLPPLFDDESSTVRLLSIRLFLDTLGFVEGSAKKKMWKEVSRSLLLLSFHLHDQDKSVAKASREALLGVTQFLCWRQLARLAETAEAWRISECLLAGRRSRAEDYLGQSLPYLRSPQEPLRQEATRFI</sequence>
<protein>
    <submittedName>
        <fullName evidence="4">MROH7 protein</fullName>
    </submittedName>
</protein>
<dbReference type="Gene3D" id="1.25.10.10">
    <property type="entry name" value="Leucine-rich Repeat Variant"/>
    <property type="match status" value="1"/>
</dbReference>
<keyword evidence="5" id="KW-1185">Reference proteome</keyword>
<dbReference type="PANTHER" id="PTHR23120:SF42">
    <property type="entry name" value="MAESTRO HEAT-LIKE REPEAT FAMILY MEMBER 3"/>
    <property type="match status" value="1"/>
</dbReference>
<dbReference type="Pfam" id="PF23227">
    <property type="entry name" value="HEAT_MROH2B_C"/>
    <property type="match status" value="1"/>
</dbReference>
<dbReference type="SUPFAM" id="SSF48371">
    <property type="entry name" value="ARM repeat"/>
    <property type="match status" value="1"/>
</dbReference>
<evidence type="ECO:0000256" key="1">
    <source>
        <dbReference type="ARBA" id="ARBA00022737"/>
    </source>
</evidence>
<accession>A0A7L0K497</accession>
<dbReference type="GO" id="GO:0005737">
    <property type="term" value="C:cytoplasm"/>
    <property type="evidence" value="ECO:0007669"/>
    <property type="project" value="TreeGrafter"/>
</dbReference>
<evidence type="ECO:0000313" key="5">
    <source>
        <dbReference type="Proteomes" id="UP000537522"/>
    </source>
</evidence>
<name>A0A7L0K497_CHATO</name>
<reference evidence="4 5" key="1">
    <citation type="submission" date="2019-09" db="EMBL/GenBank/DDBJ databases">
        <title>Bird 10,000 Genomes (B10K) Project - Family phase.</title>
        <authorList>
            <person name="Zhang G."/>
        </authorList>
    </citation>
    <scope>NUCLEOTIDE SEQUENCE [LARGE SCALE GENOMIC DNA]</scope>
    <source>
        <strain evidence="4">B10K-DU-011-36</strain>
        <tissue evidence="4">Muscle</tissue>
    </source>
</reference>
<dbReference type="Pfam" id="PF21047">
    <property type="entry name" value="HEAT_Maestro"/>
    <property type="match status" value="1"/>
</dbReference>
<dbReference type="InterPro" id="IPR048465">
    <property type="entry name" value="Maestro-like_HEAT"/>
</dbReference>
<dbReference type="InterPro" id="IPR045206">
    <property type="entry name" value="Maestro_heat-like_prot"/>
</dbReference>
<feature type="non-terminal residue" evidence="4">
    <location>
        <position position="1"/>
    </location>
</feature>
<comment type="caution">
    <text evidence="4">The sequence shown here is derived from an EMBL/GenBank/DDBJ whole genome shotgun (WGS) entry which is preliminary data.</text>
</comment>
<dbReference type="AlphaFoldDB" id="A0A7L0K497"/>
<dbReference type="Proteomes" id="UP000537522">
    <property type="component" value="Unassembled WGS sequence"/>
</dbReference>
<evidence type="ECO:0000259" key="2">
    <source>
        <dbReference type="Pfam" id="PF21047"/>
    </source>
</evidence>
<keyword evidence="1" id="KW-0677">Repeat</keyword>
<evidence type="ECO:0000259" key="3">
    <source>
        <dbReference type="Pfam" id="PF23227"/>
    </source>
</evidence>
<feature type="domain" description="Maestro-like HEAT-repeats" evidence="2">
    <location>
        <begin position="258"/>
        <end position="466"/>
    </location>
</feature>
<dbReference type="InterPro" id="IPR016024">
    <property type="entry name" value="ARM-type_fold"/>
</dbReference>
<feature type="domain" description="Maestro/Maestro-like HEAT-repeats" evidence="3">
    <location>
        <begin position="657"/>
        <end position="864"/>
    </location>
</feature>
<dbReference type="InterPro" id="IPR011989">
    <property type="entry name" value="ARM-like"/>
</dbReference>
<organism evidence="4 5">
    <name type="scientific">Chauna torquata</name>
    <name type="common">Southern screamer</name>
    <dbReference type="NCBI Taxonomy" id="30388"/>
    <lineage>
        <taxon>Eukaryota</taxon>
        <taxon>Metazoa</taxon>
        <taxon>Chordata</taxon>
        <taxon>Craniata</taxon>
        <taxon>Vertebrata</taxon>
        <taxon>Euteleostomi</taxon>
        <taxon>Archelosauria</taxon>
        <taxon>Archosauria</taxon>
        <taxon>Dinosauria</taxon>
        <taxon>Saurischia</taxon>
        <taxon>Theropoda</taxon>
        <taxon>Coelurosauria</taxon>
        <taxon>Aves</taxon>
        <taxon>Neognathae</taxon>
        <taxon>Galloanserae</taxon>
        <taxon>Anseriformes</taxon>
        <taxon>Anhimidae</taxon>
        <taxon>Chauna</taxon>
    </lineage>
</organism>
<dbReference type="InterPro" id="IPR055406">
    <property type="entry name" value="HEAT_Maestro"/>
</dbReference>
<proteinExistence type="predicted"/>
<dbReference type="PANTHER" id="PTHR23120">
    <property type="entry name" value="MAESTRO-RELATED HEAT DOMAIN-CONTAINING"/>
    <property type="match status" value="1"/>
</dbReference>